<sequence length="101" mass="11222">MPGQLKPSLQQSLAQYPNHKEIAATVIGHVQGKSDETLPTPSFLHLQSLCHLCLQNVPCCSKRKVFFHWSLQPSRMKNSKNQVTGNPRATGQCRVLSLENG</sequence>
<dbReference type="ExpressionAtlas" id="Q9DAF6">
    <property type="expression patterns" value="baseline and differential"/>
</dbReference>
<evidence type="ECO:0000313" key="1">
    <source>
        <dbReference type="EMBL" id="BAB24294.1"/>
    </source>
</evidence>
<evidence type="ECO:0000313" key="2">
    <source>
        <dbReference type="MGI" id="MGI:98641"/>
    </source>
</evidence>
<dbReference type="OrthoDB" id="10365128at2759"/>
<dbReference type="MGI" id="MGI:98641">
    <property type="gene designation" value="Tcte2"/>
</dbReference>
<dbReference type="VEuPathDB" id="HostDB:ENSMUSG00000038347"/>
<proteinExistence type="evidence at transcript level"/>
<dbReference type="Bgee" id="ENSMUSG00000038347">
    <property type="expression patterns" value="Expressed in spermatocyte and 86 other cell types or tissues"/>
</dbReference>
<accession>Q9DAF6</accession>
<reference evidence="1" key="2">
    <citation type="journal article" date="2000" name="Genome Res.">
        <title>Normalization and subtraction of cap-trapper-selected cDNAs to prepare full-length cDNA libraries for rapid discovery of new genes.</title>
        <authorList>
            <person name="Carninci P."/>
            <person name="Shibata Y."/>
            <person name="Hayatsu N."/>
            <person name="Sugahara Y."/>
            <person name="Shibata K."/>
            <person name="Itoh M."/>
            <person name="Konno H."/>
            <person name="Okazaki Y."/>
            <person name="Muramatsu M."/>
            <person name="Hayashizaki Y."/>
        </authorList>
    </citation>
    <scope>NUCLEOTIDE SEQUENCE</scope>
    <source>
        <strain evidence="1">C57BL/6J</strain>
        <tissue evidence="1">Testis</tissue>
    </source>
</reference>
<organism evidence="1">
    <name type="scientific">Mus musculus</name>
    <name type="common">Mouse</name>
    <dbReference type="NCBI Taxonomy" id="10090"/>
    <lineage>
        <taxon>Eukaryota</taxon>
        <taxon>Metazoa</taxon>
        <taxon>Chordata</taxon>
        <taxon>Craniata</taxon>
        <taxon>Vertebrata</taxon>
        <taxon>Euteleostomi</taxon>
        <taxon>Mammalia</taxon>
        <taxon>Eutheria</taxon>
        <taxon>Euarchontoglires</taxon>
        <taxon>Glires</taxon>
        <taxon>Rodentia</taxon>
        <taxon>Myomorpha</taxon>
        <taxon>Muroidea</taxon>
        <taxon>Muridae</taxon>
        <taxon>Murinae</taxon>
        <taxon>Mus</taxon>
        <taxon>Mus</taxon>
    </lineage>
</organism>
<reference evidence="1" key="5">
    <citation type="journal article" date="2001" name="Nature">
        <title>Functional annotation of a full-length mouse cDNA collection.</title>
        <authorList>
            <consortium name="The RIKEN Genome Exploration Research Group Phase II Team and the FANTOM Consortium"/>
        </authorList>
    </citation>
    <scope>NUCLEOTIDE SEQUENCE</scope>
    <source>
        <strain evidence="1">C57BL/6J</strain>
        <tissue evidence="1">Testis</tissue>
    </source>
</reference>
<dbReference type="AGR" id="MGI:98641"/>
<reference evidence="1" key="6">
    <citation type="journal article" date="2002" name="Nature">
        <title>Analysis of the mouse transcriptome based on functional annotation of 60,770 full-length cDNAs.</title>
        <authorList>
            <consortium name="The FANTOM Consortium and the RIKEN Genome Exploration Research Group Phase I and II Team"/>
        </authorList>
    </citation>
    <scope>NUCLEOTIDE SEQUENCE</scope>
    <source>
        <strain evidence="1">C57BL/6J</strain>
        <tissue evidence="1">Testis</tissue>
    </source>
</reference>
<dbReference type="HOGENOM" id="CLU_2290752_0_0_1"/>
<name>Q9DAF6_MOUSE</name>
<dbReference type="EMBL" id="AK005879">
    <property type="protein sequence ID" value="BAB24294.1"/>
    <property type="molecule type" value="mRNA"/>
</dbReference>
<reference evidence="1" key="4">
    <citation type="submission" date="2000-07" db="EMBL/GenBank/DDBJ databases">
        <authorList>
            <person name="Adachi J."/>
            <person name="Aizawa K."/>
            <person name="Akahira S."/>
            <person name="Akimura T."/>
            <person name="Arai A."/>
            <person name="Aono H."/>
            <person name="Arakawa T."/>
            <person name="Bono H."/>
            <person name="Carninci P."/>
            <person name="Fukuda S."/>
            <person name="Fukunishi Y."/>
            <person name="Furuno M."/>
            <person name="Hanagaki T."/>
            <person name="Hara A."/>
            <person name="Hayatsu N."/>
            <person name="Hiramoto K."/>
            <person name="Hiraoka T."/>
            <person name="Hori F."/>
            <person name="Imotani K."/>
            <person name="Ishii Y."/>
            <person name="Itoh M."/>
            <person name="Izawa M."/>
            <person name="Kasukawa T."/>
            <person name="Kato H."/>
            <person name="Kawai J."/>
            <person name="Kojima Y."/>
            <person name="Konno H."/>
            <person name="Kouda M."/>
            <person name="Koya S."/>
            <person name="Kurihara C."/>
            <person name="Matsuyama T."/>
            <person name="Miyazaki A."/>
            <person name="Nishi K."/>
            <person name="Nomura K."/>
            <person name="Numazaki R."/>
            <person name="Ohno M."/>
            <person name="Okazaki Y."/>
            <person name="Okido T."/>
            <person name="Owa C."/>
            <person name="Saito H."/>
            <person name="Saito R."/>
            <person name="Sakai C."/>
            <person name="Sakai K."/>
            <person name="Sano H."/>
            <person name="Sasaki D."/>
            <person name="Shibata K."/>
            <person name="Shibata Y."/>
            <person name="Shinagawa A."/>
            <person name="Shiraki T."/>
            <person name="Sogabe Y."/>
            <person name="Suzuki H."/>
            <person name="Tagami M."/>
            <person name="Tagawa A."/>
            <person name="Takahashi F."/>
            <person name="Tanaka T."/>
            <person name="Tejima Y."/>
            <person name="Toya T."/>
            <person name="Yamamura T."/>
            <person name="Yasunishi A."/>
            <person name="Yoshida K."/>
            <person name="Yoshino M."/>
            <person name="Muramatsu M."/>
            <person name="Hayashizaki Y."/>
        </authorList>
    </citation>
    <scope>NUCLEOTIDE SEQUENCE</scope>
    <source>
        <strain evidence="1">C57BL/6J</strain>
        <tissue evidence="1">Testis</tissue>
    </source>
</reference>
<reference evidence="1" key="8">
    <citation type="journal article" date="2005" name="Science">
        <title>Antisense Transcription in the Mammalian Transcriptome.</title>
        <authorList>
            <consortium name="RIKEN Genome Exploration Research Group and Genome Science Group (Genome Network Project Core Group) and the FANTOM Consortium"/>
        </authorList>
    </citation>
    <scope>NUCLEOTIDE SEQUENCE</scope>
    <source>
        <strain evidence="1">C57BL/6J</strain>
        <tissue evidence="1">Testis</tissue>
    </source>
</reference>
<protein>
    <submittedName>
        <fullName evidence="1">Uncharacterized protein</fullName>
    </submittedName>
</protein>
<reference evidence="1" key="3">
    <citation type="journal article" date="2000" name="Genome Res.">
        <title>RIKEN integrated sequence analysis (RISA) system--384-format sequencing pipeline with 384 multicapillary sequencer.</title>
        <authorList>
            <person name="Shibata K."/>
            <person name="Itoh M."/>
            <person name="Aizawa K."/>
            <person name="Nagaoka S."/>
            <person name="Sasaki N."/>
            <person name="Carninci P."/>
            <person name="Konno H."/>
            <person name="Akiyama J."/>
            <person name="Nishi K."/>
            <person name="Kitsunai T."/>
            <person name="Tashiro H."/>
            <person name="Itoh M."/>
            <person name="Sumi N."/>
            <person name="Ishii Y."/>
            <person name="Nakamura S."/>
            <person name="Hazama M."/>
            <person name="Nishine T."/>
            <person name="Harada A."/>
            <person name="Yamamoto R."/>
            <person name="Matsumoto H."/>
            <person name="Sakaguchi S."/>
            <person name="Ikegami T."/>
            <person name="Kashiwagi K."/>
            <person name="Fujiwake S."/>
            <person name="Inoue K."/>
            <person name="Togawa Y."/>
            <person name="Izawa M."/>
            <person name="Ohara E."/>
            <person name="Watahiki M."/>
            <person name="Yoneda Y."/>
            <person name="Ishikawa T."/>
            <person name="Ozawa K."/>
            <person name="Tanaka T."/>
            <person name="Matsuura S."/>
            <person name="Kawai J."/>
            <person name="Okazaki Y."/>
            <person name="Muramatsu M."/>
            <person name="Inoue Y."/>
            <person name="Kira A."/>
            <person name="Hayashizaki Y."/>
        </authorList>
    </citation>
    <scope>NUCLEOTIDE SEQUENCE</scope>
    <source>
        <strain evidence="1">C57BL/6J</strain>
        <tissue evidence="1">Testis</tissue>
    </source>
</reference>
<reference evidence="1" key="7">
    <citation type="journal article" date="2005" name="Science">
        <title>The Transcriptional Landscape of the Mammalian Genome.</title>
        <authorList>
            <consortium name="The FANTOM Consortium"/>
            <consortium name="Riken Genome Exploration Research Group and Genome Science Group (Genome Network Project Core Group)"/>
        </authorList>
    </citation>
    <scope>NUCLEOTIDE SEQUENCE</scope>
    <source>
        <strain evidence="1">C57BL/6J</strain>
        <tissue evidence="1">Testis</tissue>
    </source>
</reference>
<reference evidence="1" key="1">
    <citation type="journal article" date="1999" name="Methods Enzymol.">
        <title>High-efficiency full-length cDNA cloning.</title>
        <authorList>
            <person name="Carninci P."/>
            <person name="Hayashizaki Y."/>
        </authorList>
    </citation>
    <scope>NUCLEOTIDE SEQUENCE</scope>
    <source>
        <strain evidence="1">C57BL/6J</strain>
        <tissue evidence="1">Testis</tissue>
    </source>
</reference>
<gene>
    <name evidence="2" type="primary">Tcte2</name>
</gene>
<dbReference type="AlphaFoldDB" id="Q9DAF6"/>